<dbReference type="AlphaFoldDB" id="A0A9P6Q919"/>
<dbReference type="InterPro" id="IPR017441">
    <property type="entry name" value="Protein_kinase_ATP_BS"/>
</dbReference>
<dbReference type="GO" id="GO:0004674">
    <property type="term" value="F:protein serine/threonine kinase activity"/>
    <property type="evidence" value="ECO:0007669"/>
    <property type="project" value="TreeGrafter"/>
</dbReference>
<keyword evidence="6" id="KW-0378">Hydrolase</keyword>
<dbReference type="Gene3D" id="3.30.200.20">
    <property type="entry name" value="Phosphorylase Kinase, domain 1"/>
    <property type="match status" value="1"/>
</dbReference>
<dbReference type="OrthoDB" id="4062651at2759"/>
<feature type="compositionally biased region" description="Low complexity" evidence="4">
    <location>
        <begin position="335"/>
        <end position="350"/>
    </location>
</feature>
<feature type="region of interest" description="Disordered" evidence="4">
    <location>
        <begin position="33"/>
        <end position="85"/>
    </location>
</feature>
<feature type="region of interest" description="Disordered" evidence="4">
    <location>
        <begin position="329"/>
        <end position="381"/>
    </location>
</feature>
<dbReference type="SUPFAM" id="SSF56112">
    <property type="entry name" value="Protein kinase-like (PK-like)"/>
    <property type="match status" value="1"/>
</dbReference>
<evidence type="ECO:0000256" key="1">
    <source>
        <dbReference type="ARBA" id="ARBA00022741"/>
    </source>
</evidence>
<reference evidence="6" key="1">
    <citation type="journal article" date="2020" name="Fungal Divers.">
        <title>Resolving the Mortierellaceae phylogeny through synthesis of multi-gene phylogenetics and phylogenomics.</title>
        <authorList>
            <person name="Vandepol N."/>
            <person name="Liber J."/>
            <person name="Desiro A."/>
            <person name="Na H."/>
            <person name="Kennedy M."/>
            <person name="Barry K."/>
            <person name="Grigoriev I.V."/>
            <person name="Miller A.N."/>
            <person name="O'Donnell K."/>
            <person name="Stajich J.E."/>
            <person name="Bonito G."/>
        </authorList>
    </citation>
    <scope>NUCLEOTIDE SEQUENCE</scope>
    <source>
        <strain evidence="6">BC1065</strain>
    </source>
</reference>
<dbReference type="GO" id="GO:0005634">
    <property type="term" value="C:nucleus"/>
    <property type="evidence" value="ECO:0007669"/>
    <property type="project" value="TreeGrafter"/>
</dbReference>
<dbReference type="InterPro" id="IPR000719">
    <property type="entry name" value="Prot_kinase_dom"/>
</dbReference>
<dbReference type="PANTHER" id="PTHR24346">
    <property type="entry name" value="MAP/MICROTUBULE AFFINITY-REGULATING KINASE"/>
    <property type="match status" value="1"/>
</dbReference>
<dbReference type="PROSITE" id="PS50011">
    <property type="entry name" value="PROTEIN_KINASE_DOM"/>
    <property type="match status" value="1"/>
</dbReference>
<dbReference type="GO" id="GO:0005524">
    <property type="term" value="F:ATP binding"/>
    <property type="evidence" value="ECO:0007669"/>
    <property type="project" value="UniProtKB-UniRule"/>
</dbReference>
<feature type="compositionally biased region" description="Polar residues" evidence="4">
    <location>
        <begin position="268"/>
        <end position="287"/>
    </location>
</feature>
<name>A0A9P6Q919_9FUNG</name>
<dbReference type="PANTHER" id="PTHR24346:SF51">
    <property type="entry name" value="PAS DOMAIN-CONTAINING SERINE_THREONINE-PROTEIN KINASE"/>
    <property type="match status" value="1"/>
</dbReference>
<accession>A0A9P6Q919</accession>
<feature type="compositionally biased region" description="Polar residues" evidence="4">
    <location>
        <begin position="176"/>
        <end position="198"/>
    </location>
</feature>
<dbReference type="GO" id="GO:0035556">
    <property type="term" value="P:intracellular signal transduction"/>
    <property type="evidence" value="ECO:0007669"/>
    <property type="project" value="TreeGrafter"/>
</dbReference>
<organism evidence="6 7">
    <name type="scientific">Actinomortierella ambigua</name>
    <dbReference type="NCBI Taxonomy" id="1343610"/>
    <lineage>
        <taxon>Eukaryota</taxon>
        <taxon>Fungi</taxon>
        <taxon>Fungi incertae sedis</taxon>
        <taxon>Mucoromycota</taxon>
        <taxon>Mortierellomycotina</taxon>
        <taxon>Mortierellomycetes</taxon>
        <taxon>Mortierellales</taxon>
        <taxon>Mortierellaceae</taxon>
        <taxon>Actinomortierella</taxon>
    </lineage>
</organism>
<evidence type="ECO:0000313" key="7">
    <source>
        <dbReference type="Proteomes" id="UP000807716"/>
    </source>
</evidence>
<feature type="compositionally biased region" description="Low complexity" evidence="4">
    <location>
        <begin position="33"/>
        <end position="51"/>
    </location>
</feature>
<dbReference type="GO" id="GO:0008233">
    <property type="term" value="F:peptidase activity"/>
    <property type="evidence" value="ECO:0007669"/>
    <property type="project" value="UniProtKB-KW"/>
</dbReference>
<dbReference type="SMART" id="SM00220">
    <property type="entry name" value="S_TKc"/>
    <property type="match status" value="1"/>
</dbReference>
<evidence type="ECO:0000259" key="5">
    <source>
        <dbReference type="PROSITE" id="PS50011"/>
    </source>
</evidence>
<feature type="compositionally biased region" description="Basic residues" evidence="4">
    <location>
        <begin position="58"/>
        <end position="67"/>
    </location>
</feature>
<feature type="domain" description="Protein kinase" evidence="5">
    <location>
        <begin position="424"/>
        <end position="773"/>
    </location>
</feature>
<feature type="binding site" evidence="3">
    <location>
        <position position="453"/>
    </location>
    <ligand>
        <name>ATP</name>
        <dbReference type="ChEBI" id="CHEBI:30616"/>
    </ligand>
</feature>
<gene>
    <name evidence="6" type="primary">PIM1_1</name>
    <name evidence="6" type="ORF">DFQ27_001829</name>
</gene>
<feature type="region of interest" description="Disordered" evidence="4">
    <location>
        <begin position="637"/>
        <end position="656"/>
    </location>
</feature>
<evidence type="ECO:0000256" key="3">
    <source>
        <dbReference type="PROSITE-ProRule" id="PRU10141"/>
    </source>
</evidence>
<evidence type="ECO:0000313" key="6">
    <source>
        <dbReference type="EMBL" id="KAG0263308.1"/>
    </source>
</evidence>
<dbReference type="Gene3D" id="1.10.510.10">
    <property type="entry name" value="Transferase(Phosphotransferase) domain 1"/>
    <property type="match status" value="1"/>
</dbReference>
<proteinExistence type="predicted"/>
<keyword evidence="6" id="KW-0645">Protease</keyword>
<dbReference type="GO" id="GO:0006508">
    <property type="term" value="P:proteolysis"/>
    <property type="evidence" value="ECO:0007669"/>
    <property type="project" value="UniProtKB-KW"/>
</dbReference>
<protein>
    <submittedName>
        <fullName evidence="6">ATP-dependent Lon protease pim1</fullName>
    </submittedName>
</protein>
<dbReference type="GO" id="GO:0005829">
    <property type="term" value="C:cytosol"/>
    <property type="evidence" value="ECO:0007669"/>
    <property type="project" value="TreeGrafter"/>
</dbReference>
<dbReference type="Proteomes" id="UP000807716">
    <property type="component" value="Unassembled WGS sequence"/>
</dbReference>
<sequence>MTTTAASTDHFLDTPRRNLIWIPMDFYRKYTESSSSSSSSSSSDLSPSNCSWHSNLSPKKKRNPVSHKCRDSLHGRHSSSRIPPAFAQGNISEARSSKQRLALASSSFSLSAAEERFPSSPVQSSYPTPSPEDHCGATALATLLTTALSPNSPHYGMLSTTLSTSKVDALDHDLDPSNSLTSFSSHSRTRVMTSQSRMMSKIGKEAKQSVISSSDTQPKSHHLSLVPPKKRKRDQDVLQTNSPPKSPTPKHQPAPNVESQGHKRLKPTSETQSCANQATNPTKTMYSTTQAQEVIVISDDELEDVVSIESDKEDHDETKVPADAADAVFPSPRMSISSPSTLSTLSSVTHHSTHHHPSSSITSPVSTVTPSLARRSSSSVHHKYELDRHSRHLVETIFPAHEEATSKAVLERAFATSRKLREEFIIDRFLGSGCSGFVLAAKRVQDGKNVAIKVIPHTADLVETKVQRELDILVSLKSHENVLEFVDYFTSSLYGDVDPDDQSNTDISYIVIEMGGHSLFDFIELHKPAEVESTAAADDQVKYYPQGSGIQISVVRSIFTQLSLALHSLHSQNIVHGDIKDENALISMDTSTNTYRAKLCDFGHSKHVDDGGSPSFAFYGTTILAPPEMDANIARREQERARKQGANTQSGRRVGGGGGVVAGATGQVAPPAASTLSPSSIKRWEHFYGYEADVWAMGLLLFTMVHGDLPAELRETDAKRKAAYHRKRRSARSFPFALDKNMDSDLNDLLKRMLAVDPSRRWTIPQVLAHPWMTKD</sequence>
<comment type="caution">
    <text evidence="6">The sequence shown here is derived from an EMBL/GenBank/DDBJ whole genome shotgun (WGS) entry which is preliminary data.</text>
</comment>
<feature type="compositionally biased region" description="Low complexity" evidence="4">
    <location>
        <begin position="358"/>
        <end position="372"/>
    </location>
</feature>
<keyword evidence="7" id="KW-1185">Reference proteome</keyword>
<evidence type="ECO:0000256" key="4">
    <source>
        <dbReference type="SAM" id="MobiDB-lite"/>
    </source>
</evidence>
<dbReference type="GO" id="GO:0045719">
    <property type="term" value="P:negative regulation of glycogen biosynthetic process"/>
    <property type="evidence" value="ECO:0007669"/>
    <property type="project" value="TreeGrafter"/>
</dbReference>
<keyword evidence="2 3" id="KW-0067">ATP-binding</keyword>
<evidence type="ECO:0000256" key="2">
    <source>
        <dbReference type="ARBA" id="ARBA00022840"/>
    </source>
</evidence>
<dbReference type="InterPro" id="IPR011009">
    <property type="entry name" value="Kinase-like_dom_sf"/>
</dbReference>
<dbReference type="PROSITE" id="PS00107">
    <property type="entry name" value="PROTEIN_KINASE_ATP"/>
    <property type="match status" value="1"/>
</dbReference>
<dbReference type="Pfam" id="PF00069">
    <property type="entry name" value="Pkinase"/>
    <property type="match status" value="2"/>
</dbReference>
<feature type="region of interest" description="Disordered" evidence="4">
    <location>
        <begin position="176"/>
        <end position="287"/>
    </location>
</feature>
<dbReference type="EMBL" id="JAAAJB010000164">
    <property type="protein sequence ID" value="KAG0263308.1"/>
    <property type="molecule type" value="Genomic_DNA"/>
</dbReference>
<keyword evidence="1 3" id="KW-0547">Nucleotide-binding</keyword>